<accession>A0ABU8S797</accession>
<feature type="chain" id="PRO_5047221160" evidence="1">
    <location>
        <begin position="18"/>
        <end position="149"/>
    </location>
</feature>
<evidence type="ECO:0000313" key="3">
    <source>
        <dbReference type="EMBL" id="MEJ6009837.1"/>
    </source>
</evidence>
<comment type="caution">
    <text evidence="3">The sequence shown here is derived from an EMBL/GenBank/DDBJ whole genome shotgun (WGS) entry which is preliminary data.</text>
</comment>
<gene>
    <name evidence="3" type="ORF">WG900_07885</name>
</gene>
<organism evidence="3 4">
    <name type="scientific">Novosphingobium aquae</name>
    <dbReference type="NCBI Taxonomy" id="3133435"/>
    <lineage>
        <taxon>Bacteria</taxon>
        <taxon>Pseudomonadati</taxon>
        <taxon>Pseudomonadota</taxon>
        <taxon>Alphaproteobacteria</taxon>
        <taxon>Sphingomonadales</taxon>
        <taxon>Sphingomonadaceae</taxon>
        <taxon>Novosphingobium</taxon>
    </lineage>
</organism>
<feature type="signal peptide" evidence="1">
    <location>
        <begin position="1"/>
        <end position="17"/>
    </location>
</feature>
<dbReference type="InterPro" id="IPR009959">
    <property type="entry name" value="Cyclase_SnoaL-like"/>
</dbReference>
<keyword evidence="4" id="KW-1185">Reference proteome</keyword>
<evidence type="ECO:0000256" key="1">
    <source>
        <dbReference type="SAM" id="SignalP"/>
    </source>
</evidence>
<dbReference type="InterPro" id="IPR032710">
    <property type="entry name" value="NTF2-like_dom_sf"/>
</dbReference>
<dbReference type="Proteomes" id="UP001379235">
    <property type="component" value="Unassembled WGS sequence"/>
</dbReference>
<dbReference type="PANTHER" id="PTHR38436:SF1">
    <property type="entry name" value="ESTER CYCLASE"/>
    <property type="match status" value="1"/>
</dbReference>
<evidence type="ECO:0000259" key="2">
    <source>
        <dbReference type="Pfam" id="PF12680"/>
    </source>
</evidence>
<dbReference type="InterPro" id="IPR037401">
    <property type="entry name" value="SnoaL-like"/>
</dbReference>
<dbReference type="EMBL" id="JBBHJY010000003">
    <property type="protein sequence ID" value="MEJ6009837.1"/>
    <property type="molecule type" value="Genomic_DNA"/>
</dbReference>
<dbReference type="PANTHER" id="PTHR38436">
    <property type="entry name" value="POLYKETIDE CYCLASE SNOAL-LIKE DOMAIN"/>
    <property type="match status" value="1"/>
</dbReference>
<sequence length="149" mass="16554">MKRALSLLLLALVPVMAASGKPHDKGPHDNRAIITEFARLFYTERDVAGAFDKYVEPDYIQHNPGLADGREAAVAALAPMFADRVKTFTIKRIVVDGDMAVIHVHVRPTPDSRGAAVFDMYRLKNGKIVEHWDAIQPIPAESKNPHPMF</sequence>
<feature type="domain" description="SnoaL-like" evidence="2">
    <location>
        <begin position="37"/>
        <end position="131"/>
    </location>
</feature>
<keyword evidence="1" id="KW-0732">Signal</keyword>
<proteinExistence type="predicted"/>
<dbReference type="Gene3D" id="3.10.450.50">
    <property type="match status" value="1"/>
</dbReference>
<protein>
    <submittedName>
        <fullName evidence="3">Nuclear transport factor 2 family protein</fullName>
    </submittedName>
</protein>
<dbReference type="Pfam" id="PF12680">
    <property type="entry name" value="SnoaL_2"/>
    <property type="match status" value="1"/>
</dbReference>
<name>A0ABU8S797_9SPHN</name>
<evidence type="ECO:0000313" key="4">
    <source>
        <dbReference type="Proteomes" id="UP001379235"/>
    </source>
</evidence>
<dbReference type="SUPFAM" id="SSF54427">
    <property type="entry name" value="NTF2-like"/>
    <property type="match status" value="1"/>
</dbReference>
<reference evidence="3 4" key="1">
    <citation type="submission" date="2024-03" db="EMBL/GenBank/DDBJ databases">
        <authorList>
            <person name="Jo J.-H."/>
        </authorList>
    </citation>
    <scope>NUCLEOTIDE SEQUENCE [LARGE SCALE GENOMIC DNA]</scope>
    <source>
        <strain evidence="3 4">AS3R-12</strain>
    </source>
</reference>
<dbReference type="RefSeq" id="WP_339966143.1">
    <property type="nucleotide sequence ID" value="NZ_JBBHJY010000003.1"/>
</dbReference>